<dbReference type="Proteomes" id="UP000008428">
    <property type="component" value="Segment"/>
</dbReference>
<proteinExistence type="predicted"/>
<name>G1DAL7_9CAUD</name>
<gene>
    <name evidence="1" type="primary">78</name>
    <name evidence="1" type="ORF">OPTIMUS_78</name>
</gene>
<keyword evidence="2" id="KW-1185">Reference proteome</keyword>
<dbReference type="InterPro" id="IPR009061">
    <property type="entry name" value="DNA-bd_dom_put_sf"/>
</dbReference>
<dbReference type="RefSeq" id="YP_009590934.1">
    <property type="nucleotide sequence ID" value="NC_041844.1"/>
</dbReference>
<sequence>MYMEQSSSSEPLLMTLEDFAREAQVPLATVRYWKQVGYGPRYARIGRRVMVQREEAREWLKKQFQEA</sequence>
<accession>G1DAL7</accession>
<dbReference type="KEGG" id="vg:40066512"/>
<reference evidence="1 2" key="1">
    <citation type="journal article" date="2012" name="J. Virol.">
        <title>Complete Genome Sequences of 138 Mycobacteriophages.</title>
        <authorList>
            <consortium name="the Science Education Alliance Phage Hunters Advancing Genomics and Evolutionary Science Program"/>
            <consortium name="the KwaZulu-Natal Research Institute for Tuberculosis and HIV Mycobacterial Genetics Course Students"/>
            <consortium name="the Phage Hunters Integrating Research and Education Program"/>
            <person name="Hatfull G.F."/>
        </authorList>
    </citation>
    <scope>NUCLEOTIDE SEQUENCE [LARGE SCALE GENOMIC DNA]</scope>
</reference>
<organism evidence="1 2">
    <name type="scientific">Mycobacterium phage Optimus</name>
    <dbReference type="NCBI Taxonomy" id="2922218"/>
    <lineage>
        <taxon>Viruses</taxon>
        <taxon>Duplodnaviria</taxon>
        <taxon>Heunggongvirae</taxon>
        <taxon>Uroviricota</taxon>
        <taxon>Caudoviricetes</taxon>
        <taxon>Omegavirus</taxon>
        <taxon>Omegavirus optimus</taxon>
    </lineage>
</organism>
<protein>
    <submittedName>
        <fullName evidence="1">Uncharacterized protein</fullName>
    </submittedName>
</protein>
<evidence type="ECO:0000313" key="1">
    <source>
        <dbReference type="EMBL" id="AEJ92287.1"/>
    </source>
</evidence>
<dbReference type="EMBL" id="JF957059">
    <property type="protein sequence ID" value="AEJ92287.1"/>
    <property type="molecule type" value="Genomic_DNA"/>
</dbReference>
<dbReference type="SUPFAM" id="SSF46955">
    <property type="entry name" value="Putative DNA-binding domain"/>
    <property type="match status" value="1"/>
</dbReference>
<evidence type="ECO:0000313" key="2">
    <source>
        <dbReference type="Proteomes" id="UP000008428"/>
    </source>
</evidence>
<dbReference type="GeneID" id="40066512"/>